<organism evidence="2 3">
    <name type="scientific">Streptomyces luteolifulvus</name>
    <dbReference type="NCBI Taxonomy" id="2615112"/>
    <lineage>
        <taxon>Bacteria</taxon>
        <taxon>Bacillati</taxon>
        <taxon>Actinomycetota</taxon>
        <taxon>Actinomycetes</taxon>
        <taxon>Kitasatosporales</taxon>
        <taxon>Streptomycetaceae</taxon>
        <taxon>Streptomyces</taxon>
    </lineage>
</organism>
<keyword evidence="3" id="KW-1185">Reference proteome</keyword>
<protein>
    <recommendedName>
        <fullName evidence="1">DUF7336 domain-containing protein</fullName>
    </recommendedName>
</protein>
<dbReference type="Pfam" id="PF24024">
    <property type="entry name" value="DUF7336"/>
    <property type="match status" value="1"/>
</dbReference>
<dbReference type="AlphaFoldDB" id="A0A6H9V657"/>
<proteinExistence type="predicted"/>
<comment type="caution">
    <text evidence="2">The sequence shown here is derived from an EMBL/GenBank/DDBJ whole genome shotgun (WGS) entry which is preliminary data.</text>
</comment>
<dbReference type="InterPro" id="IPR055760">
    <property type="entry name" value="DUF7336"/>
</dbReference>
<evidence type="ECO:0000313" key="2">
    <source>
        <dbReference type="EMBL" id="KAB1150876.1"/>
    </source>
</evidence>
<accession>A0A6H9V657</accession>
<sequence>MEDGEPLFWDDRDDSYMIMGLYSSRELAEQRIESALRLPGFSLAPDGFAIHEYTLDSEHWTNGFRVKDGGE</sequence>
<evidence type="ECO:0000259" key="1">
    <source>
        <dbReference type="Pfam" id="PF24024"/>
    </source>
</evidence>
<name>A0A6H9V657_9ACTN</name>
<dbReference type="EMBL" id="VZRB01000001">
    <property type="protein sequence ID" value="KAB1150876.1"/>
    <property type="molecule type" value="Genomic_DNA"/>
</dbReference>
<reference evidence="2 3" key="1">
    <citation type="submission" date="2019-09" db="EMBL/GenBank/DDBJ databases">
        <title>Screening of Novel Bioactive Compounds from Soil-Associated.</title>
        <authorList>
            <person name="Zhao S."/>
        </authorList>
    </citation>
    <scope>NUCLEOTIDE SEQUENCE [LARGE SCALE GENOMIC DNA]</scope>
    <source>
        <strain evidence="2 3">HIT-DPA4</strain>
    </source>
</reference>
<dbReference type="Proteomes" id="UP000442707">
    <property type="component" value="Unassembled WGS sequence"/>
</dbReference>
<gene>
    <name evidence="2" type="ORF">F7R91_01315</name>
</gene>
<feature type="domain" description="DUF7336" evidence="1">
    <location>
        <begin position="13"/>
        <end position="64"/>
    </location>
</feature>
<evidence type="ECO:0000313" key="3">
    <source>
        <dbReference type="Proteomes" id="UP000442707"/>
    </source>
</evidence>